<evidence type="ECO:0000313" key="3">
    <source>
        <dbReference type="Proteomes" id="UP000321353"/>
    </source>
</evidence>
<feature type="transmembrane region" description="Helical" evidence="1">
    <location>
        <begin position="263"/>
        <end position="284"/>
    </location>
</feature>
<evidence type="ECO:0000256" key="1">
    <source>
        <dbReference type="SAM" id="Phobius"/>
    </source>
</evidence>
<feature type="transmembrane region" description="Helical" evidence="1">
    <location>
        <begin position="141"/>
        <end position="160"/>
    </location>
</feature>
<protein>
    <submittedName>
        <fullName evidence="2">Cytochrome C assembly protein</fullName>
    </submittedName>
</protein>
<dbReference type="AlphaFoldDB" id="A0A5B9MQZ5"/>
<feature type="transmembrane region" description="Helical" evidence="1">
    <location>
        <begin position="293"/>
        <end position="313"/>
    </location>
</feature>
<feature type="transmembrane region" description="Helical" evidence="1">
    <location>
        <begin position="180"/>
        <end position="201"/>
    </location>
</feature>
<accession>A0A5B9MQZ5</accession>
<feature type="transmembrane region" description="Helical" evidence="1">
    <location>
        <begin position="45"/>
        <end position="66"/>
    </location>
</feature>
<reference evidence="2 3" key="1">
    <citation type="submission" date="2019-02" db="EMBL/GenBank/DDBJ databases">
        <title>Planctomycetal bacteria perform biofilm scaping via a novel small molecule.</title>
        <authorList>
            <person name="Jeske O."/>
            <person name="Boedeker C."/>
            <person name="Wiegand S."/>
            <person name="Breitling P."/>
            <person name="Kallscheuer N."/>
            <person name="Jogler M."/>
            <person name="Rohde M."/>
            <person name="Petersen J."/>
            <person name="Medema M.H."/>
            <person name="Surup F."/>
            <person name="Jogler C."/>
        </authorList>
    </citation>
    <scope>NUCLEOTIDE SEQUENCE [LARGE SCALE GENOMIC DNA]</scope>
    <source>
        <strain evidence="2 3">Mal15</strain>
    </source>
</reference>
<organism evidence="2 3">
    <name type="scientific">Stieleria maiorica</name>
    <dbReference type="NCBI Taxonomy" id="2795974"/>
    <lineage>
        <taxon>Bacteria</taxon>
        <taxon>Pseudomonadati</taxon>
        <taxon>Planctomycetota</taxon>
        <taxon>Planctomycetia</taxon>
        <taxon>Pirellulales</taxon>
        <taxon>Pirellulaceae</taxon>
        <taxon>Stieleria</taxon>
    </lineage>
</organism>
<keyword evidence="1" id="KW-0472">Membrane</keyword>
<feature type="transmembrane region" description="Helical" evidence="1">
    <location>
        <begin position="78"/>
        <end position="97"/>
    </location>
</feature>
<dbReference type="EMBL" id="CP036264">
    <property type="protein sequence ID" value="QEG02890.1"/>
    <property type="molecule type" value="Genomic_DNA"/>
</dbReference>
<proteinExistence type="predicted"/>
<keyword evidence="3" id="KW-1185">Reference proteome</keyword>
<dbReference type="KEGG" id="smam:Mal15_70110"/>
<dbReference type="Proteomes" id="UP000321353">
    <property type="component" value="Chromosome"/>
</dbReference>
<feature type="transmembrane region" description="Helical" evidence="1">
    <location>
        <begin position="117"/>
        <end position="134"/>
    </location>
</feature>
<keyword evidence="1" id="KW-0812">Transmembrane</keyword>
<sequence length="319" mass="35028">MVGESLVSPRRPVDSGHFHGDVYHDSLQRVCLGTAFGANSPVLGILHQISITCFFTSYLVALLLELTRLVGQFRFRMAAVLAMMGVGLFTHISYLFLRAVDLPDDDGRGLLSSWAEWSLLLALGLAICFLIAYVRRSDTIISFFFLPLILLTIGLGIWIGGWERFSRTETANAWRSIHGLAMMIGTGAVLVGFLAGVMYLVQSWRLKHKRAGMRGFRLPTLETLDWANRRTLVISTAAVGIGVVAGAIMNLNQNEHFEWSDGGILLSLVLFLWLVAATAIEFLYSPASRGRKAFYMTLASLGFLVLALVGVIFSSHGVG</sequence>
<evidence type="ECO:0000313" key="2">
    <source>
        <dbReference type="EMBL" id="QEG02890.1"/>
    </source>
</evidence>
<keyword evidence="1" id="KW-1133">Transmembrane helix</keyword>
<name>A0A5B9MQZ5_9BACT</name>
<gene>
    <name evidence="2" type="ORF">Mal15_70110</name>
</gene>
<feature type="transmembrane region" description="Helical" evidence="1">
    <location>
        <begin position="232"/>
        <end position="251"/>
    </location>
</feature>